<protein>
    <submittedName>
        <fullName evidence="2">Potassium voltage-gated channel subfamily KQT member 3</fullName>
    </submittedName>
</protein>
<accession>A0AAD3MB60</accession>
<proteinExistence type="predicted"/>
<dbReference type="EMBL" id="BRZM01000010">
    <property type="protein sequence ID" value="GLD50662.1"/>
    <property type="molecule type" value="Genomic_DNA"/>
</dbReference>
<name>A0AAD3MB60_LATJO</name>
<gene>
    <name evidence="2" type="ORF">AKAME5_000382500</name>
</gene>
<sequence length="77" mass="8797">MIRRFRDETAGTRRIVLPPPHDCNVRGAQSSNLQPPPRLFASGLSLQKNDAVRLRLRQVEQRSFTLVLSVRFSVLNL</sequence>
<evidence type="ECO:0000313" key="3">
    <source>
        <dbReference type="Proteomes" id="UP001279410"/>
    </source>
</evidence>
<feature type="compositionally biased region" description="Basic and acidic residues" evidence="1">
    <location>
        <begin position="1"/>
        <end position="11"/>
    </location>
</feature>
<dbReference type="AlphaFoldDB" id="A0AAD3MB60"/>
<comment type="caution">
    <text evidence="2">The sequence shown here is derived from an EMBL/GenBank/DDBJ whole genome shotgun (WGS) entry which is preliminary data.</text>
</comment>
<organism evidence="2 3">
    <name type="scientific">Lates japonicus</name>
    <name type="common">Japanese lates</name>
    <dbReference type="NCBI Taxonomy" id="270547"/>
    <lineage>
        <taxon>Eukaryota</taxon>
        <taxon>Metazoa</taxon>
        <taxon>Chordata</taxon>
        <taxon>Craniata</taxon>
        <taxon>Vertebrata</taxon>
        <taxon>Euteleostomi</taxon>
        <taxon>Actinopterygii</taxon>
        <taxon>Neopterygii</taxon>
        <taxon>Teleostei</taxon>
        <taxon>Neoteleostei</taxon>
        <taxon>Acanthomorphata</taxon>
        <taxon>Carangaria</taxon>
        <taxon>Carangaria incertae sedis</taxon>
        <taxon>Centropomidae</taxon>
        <taxon>Lates</taxon>
    </lineage>
</organism>
<feature type="region of interest" description="Disordered" evidence="1">
    <location>
        <begin position="1"/>
        <end position="35"/>
    </location>
</feature>
<keyword evidence="3" id="KW-1185">Reference proteome</keyword>
<reference evidence="2" key="1">
    <citation type="submission" date="2022-08" db="EMBL/GenBank/DDBJ databases">
        <title>Genome sequencing of akame (Lates japonicus).</title>
        <authorList>
            <person name="Hashiguchi Y."/>
            <person name="Takahashi H."/>
        </authorList>
    </citation>
    <scope>NUCLEOTIDE SEQUENCE</scope>
    <source>
        <strain evidence="2">Kochi</strain>
    </source>
</reference>
<evidence type="ECO:0000313" key="2">
    <source>
        <dbReference type="EMBL" id="GLD50662.1"/>
    </source>
</evidence>
<dbReference type="Proteomes" id="UP001279410">
    <property type="component" value="Unassembled WGS sequence"/>
</dbReference>
<evidence type="ECO:0000256" key="1">
    <source>
        <dbReference type="SAM" id="MobiDB-lite"/>
    </source>
</evidence>